<keyword evidence="3 9" id="KW-0444">Lipid biosynthesis</keyword>
<gene>
    <name evidence="12" type="primary">fabI</name>
    <name evidence="12" type="ORF">HQ394_12250</name>
</gene>
<feature type="binding site" evidence="11">
    <location>
        <position position="113"/>
    </location>
    <ligand>
        <name>NAD(+)</name>
        <dbReference type="ChEBI" id="CHEBI:57540"/>
    </ligand>
</feature>
<dbReference type="AlphaFoldDB" id="A0A7H1N2M3"/>
<dbReference type="InterPro" id="IPR014358">
    <property type="entry name" value="Enoyl-ACP_Rdtase_NADH"/>
</dbReference>
<feature type="binding site" evidence="11">
    <location>
        <begin position="38"/>
        <end position="39"/>
    </location>
    <ligand>
        <name>NAD(+)</name>
        <dbReference type="ChEBI" id="CHEBI:57540"/>
    </ligand>
</feature>
<dbReference type="GO" id="GO:0004318">
    <property type="term" value="F:enoyl-[acyl-carrier-protein] reductase (NADH) activity"/>
    <property type="evidence" value="ECO:0007669"/>
    <property type="project" value="UniProtKB-EC"/>
</dbReference>
<comment type="catalytic activity">
    <reaction evidence="8 9">
        <text>a 2,3-saturated acyl-[ACP] + NAD(+) = a (2E)-enoyl-[ACP] + NADH + H(+)</text>
        <dbReference type="Rhea" id="RHEA:10240"/>
        <dbReference type="Rhea" id="RHEA-COMP:9925"/>
        <dbReference type="Rhea" id="RHEA-COMP:9926"/>
        <dbReference type="ChEBI" id="CHEBI:15378"/>
        <dbReference type="ChEBI" id="CHEBI:57540"/>
        <dbReference type="ChEBI" id="CHEBI:57945"/>
        <dbReference type="ChEBI" id="CHEBI:78784"/>
        <dbReference type="ChEBI" id="CHEBI:78785"/>
        <dbReference type="EC" id="1.3.1.9"/>
    </reaction>
</comment>
<feature type="active site" description="Proton acceptor" evidence="10">
    <location>
        <position position="177"/>
    </location>
</feature>
<dbReference type="RefSeq" id="WP_190260470.1">
    <property type="nucleotide sequence ID" value="NZ_CP053923.1"/>
</dbReference>
<evidence type="ECO:0000256" key="5">
    <source>
        <dbReference type="ARBA" id="ARBA00023002"/>
    </source>
</evidence>
<dbReference type="SUPFAM" id="SSF51735">
    <property type="entry name" value="NAD(P)-binding Rossmann-fold domains"/>
    <property type="match status" value="1"/>
</dbReference>
<protein>
    <recommendedName>
        <fullName evidence="9">Enoyl-[acyl-carrier-protein] reductase [NADH]</fullName>
        <ecNumber evidence="9">1.3.1.9</ecNumber>
    </recommendedName>
</protein>
<evidence type="ECO:0000256" key="4">
    <source>
        <dbReference type="ARBA" id="ARBA00022832"/>
    </source>
</evidence>
<keyword evidence="6" id="KW-0443">Lipid metabolism</keyword>
<evidence type="ECO:0000256" key="2">
    <source>
        <dbReference type="ARBA" id="ARBA00009233"/>
    </source>
</evidence>
<feature type="active site" description="Proton acceptor" evidence="10">
    <location>
        <position position="167"/>
    </location>
</feature>
<feature type="binding site" evidence="11">
    <location>
        <begin position="85"/>
        <end position="86"/>
    </location>
    <ligand>
        <name>NAD(+)</name>
        <dbReference type="ChEBI" id="CHEBI:57540"/>
    </ligand>
</feature>
<dbReference type="PRINTS" id="PR00081">
    <property type="entry name" value="GDHRDH"/>
</dbReference>
<evidence type="ECO:0000256" key="3">
    <source>
        <dbReference type="ARBA" id="ARBA00022516"/>
    </source>
</evidence>
<evidence type="ECO:0000313" key="12">
    <source>
        <dbReference type="EMBL" id="QNT69959.1"/>
    </source>
</evidence>
<organism evidence="12 13">
    <name type="scientific">Defluviicoccus vanus</name>
    <dbReference type="NCBI Taxonomy" id="111831"/>
    <lineage>
        <taxon>Bacteria</taxon>
        <taxon>Pseudomonadati</taxon>
        <taxon>Pseudomonadota</taxon>
        <taxon>Alphaproteobacteria</taxon>
        <taxon>Rhodospirillales</taxon>
        <taxon>Rhodospirillaceae</taxon>
        <taxon>Defluviicoccus</taxon>
    </lineage>
</organism>
<comment type="pathway">
    <text evidence="1">Lipid metabolism; fatty acid biosynthesis.</text>
</comment>
<dbReference type="Pfam" id="PF13561">
    <property type="entry name" value="adh_short_C2"/>
    <property type="match status" value="1"/>
</dbReference>
<dbReference type="Proteomes" id="UP000516369">
    <property type="component" value="Chromosome"/>
</dbReference>
<evidence type="ECO:0000256" key="7">
    <source>
        <dbReference type="ARBA" id="ARBA00023160"/>
    </source>
</evidence>
<dbReference type="InterPro" id="IPR002347">
    <property type="entry name" value="SDR_fam"/>
</dbReference>
<feature type="binding site" evidence="11">
    <location>
        <position position="32"/>
    </location>
    <ligand>
        <name>NAD(+)</name>
        <dbReference type="ChEBI" id="CHEBI:57540"/>
    </ligand>
</feature>
<keyword evidence="5 9" id="KW-0560">Oxidoreductase</keyword>
<evidence type="ECO:0000256" key="11">
    <source>
        <dbReference type="PIRSR" id="PIRSR000094-3"/>
    </source>
</evidence>
<dbReference type="Gene3D" id="3.40.50.720">
    <property type="entry name" value="NAD(P)-binding Rossmann-like Domain"/>
    <property type="match status" value="1"/>
</dbReference>
<proteinExistence type="inferred from homology"/>
<evidence type="ECO:0000313" key="13">
    <source>
        <dbReference type="Proteomes" id="UP000516369"/>
    </source>
</evidence>
<dbReference type="KEGG" id="dvn:HQ394_12250"/>
<reference evidence="12 13" key="1">
    <citation type="submission" date="2020-05" db="EMBL/GenBank/DDBJ databases">
        <title>Complete closed genome sequence of Defluviicoccus vanus.</title>
        <authorList>
            <person name="Bessarab I."/>
            <person name="Arumugam K."/>
            <person name="Maszenan A.M."/>
            <person name="Seviour R.J."/>
            <person name="Williams R.B."/>
        </authorList>
    </citation>
    <scope>NUCLEOTIDE SEQUENCE [LARGE SCALE GENOMIC DNA]</scope>
    <source>
        <strain evidence="12 13">Ben 114</strain>
    </source>
</reference>
<evidence type="ECO:0000256" key="1">
    <source>
        <dbReference type="ARBA" id="ARBA00005194"/>
    </source>
</evidence>
<feature type="binding site" evidence="11">
    <location>
        <position position="184"/>
    </location>
    <ligand>
        <name>NAD(+)</name>
        <dbReference type="ChEBI" id="CHEBI:57540"/>
    </ligand>
</feature>
<dbReference type="NCBIfam" id="NF005717">
    <property type="entry name" value="PRK07533.1"/>
    <property type="match status" value="1"/>
</dbReference>
<dbReference type="UniPathway" id="UPA00094"/>
<keyword evidence="7 9" id="KW-0275">Fatty acid biosynthesis</keyword>
<accession>A0A7H1N2M3</accession>
<evidence type="ECO:0000256" key="8">
    <source>
        <dbReference type="ARBA" id="ARBA00048572"/>
    </source>
</evidence>
<name>A0A7H1N2M3_9PROT</name>
<sequence>MADPQIDPNDPILQPLQIPEKPLAGHKALVVGIANKDSIAYGIARALRAFGADLAITYLNEKSKPYTQQLAEALGVAPALYLPCDVREHGQVGNVIAAIEREWGSLQVLVHSIAFSPRDDLHGRVTDCSLPGFLSTMEISVWSLMHLAQLAEPLMAKSGGAIFTVSYFGGEKVVPHYGIMGPAKAALETAAKYMAAELGPKGIRVNVVSPGPVLTRAASGISRFDELLEKTKERAPTNTLVTPDQVGVATAVLACDYLKIITGEVLYMDGGYNIMG</sequence>
<dbReference type="GO" id="GO:0006633">
    <property type="term" value="P:fatty acid biosynthetic process"/>
    <property type="evidence" value="ECO:0007669"/>
    <property type="project" value="UniProtKB-UniPathway"/>
</dbReference>
<dbReference type="PANTHER" id="PTHR43159:SF2">
    <property type="entry name" value="ENOYL-[ACYL-CARRIER-PROTEIN] REDUCTASE [NADH], CHLOROPLASTIC"/>
    <property type="match status" value="1"/>
</dbReference>
<dbReference type="PANTHER" id="PTHR43159">
    <property type="entry name" value="ENOYL-[ACYL-CARRIER-PROTEIN] REDUCTASE"/>
    <property type="match status" value="1"/>
</dbReference>
<keyword evidence="9 11" id="KW-0520">NAD</keyword>
<keyword evidence="13" id="KW-1185">Reference proteome</keyword>
<dbReference type="InterPro" id="IPR036291">
    <property type="entry name" value="NAD(P)-bd_dom_sf"/>
</dbReference>
<dbReference type="EC" id="1.3.1.9" evidence="9"/>
<evidence type="ECO:0000256" key="10">
    <source>
        <dbReference type="PIRSR" id="PIRSR000094-1"/>
    </source>
</evidence>
<evidence type="ECO:0000256" key="9">
    <source>
        <dbReference type="PIRNR" id="PIRNR000094"/>
    </source>
</evidence>
<evidence type="ECO:0000256" key="6">
    <source>
        <dbReference type="ARBA" id="ARBA00023098"/>
    </source>
</evidence>
<comment type="similarity">
    <text evidence="2 9">Belongs to the short-chain dehydrogenases/reductases (SDR) family. FabI subfamily.</text>
</comment>
<keyword evidence="4" id="KW-0276">Fatty acid metabolism</keyword>
<feature type="binding site" evidence="11">
    <location>
        <begin position="213"/>
        <end position="217"/>
    </location>
    <ligand>
        <name>NAD(+)</name>
        <dbReference type="ChEBI" id="CHEBI:57540"/>
    </ligand>
</feature>
<dbReference type="EMBL" id="CP053923">
    <property type="protein sequence ID" value="QNT69959.1"/>
    <property type="molecule type" value="Genomic_DNA"/>
</dbReference>
<dbReference type="PIRSF" id="PIRSF000094">
    <property type="entry name" value="Enoyl-ACP_rdct"/>
    <property type="match status" value="1"/>
</dbReference>